<dbReference type="OrthoDB" id="7444491at2"/>
<evidence type="ECO:0000313" key="4">
    <source>
        <dbReference type="EMBL" id="SNS57324.1"/>
    </source>
</evidence>
<evidence type="ECO:0000259" key="3">
    <source>
        <dbReference type="Pfam" id="PF01471"/>
    </source>
</evidence>
<gene>
    <name evidence="4" type="ORF">SAMN05421757_102718</name>
</gene>
<protein>
    <submittedName>
        <fullName evidence="4">Putative peptidoglycan binding domain-containing protein</fullName>
    </submittedName>
</protein>
<feature type="signal peptide" evidence="2">
    <location>
        <begin position="1"/>
        <end position="22"/>
    </location>
</feature>
<reference evidence="4 5" key="1">
    <citation type="submission" date="2017-06" db="EMBL/GenBank/DDBJ databases">
        <authorList>
            <person name="Kim H.J."/>
            <person name="Triplett B.A."/>
        </authorList>
    </citation>
    <scope>NUCLEOTIDE SEQUENCE [LARGE SCALE GENOMIC DNA]</scope>
    <source>
        <strain evidence="4 5">DSM 29339</strain>
    </source>
</reference>
<keyword evidence="2" id="KW-0732">Signal</keyword>
<dbReference type="Proteomes" id="UP000198426">
    <property type="component" value="Unassembled WGS sequence"/>
</dbReference>
<dbReference type="InterPro" id="IPR036366">
    <property type="entry name" value="PGBDSf"/>
</dbReference>
<dbReference type="RefSeq" id="WP_089232424.1">
    <property type="nucleotide sequence ID" value="NZ_FZOY01000002.1"/>
</dbReference>
<feature type="region of interest" description="Disordered" evidence="1">
    <location>
        <begin position="431"/>
        <end position="454"/>
    </location>
</feature>
<evidence type="ECO:0000313" key="5">
    <source>
        <dbReference type="Proteomes" id="UP000198426"/>
    </source>
</evidence>
<sequence length="454" mass="46543">MKGRILVSTLLAGNLAIGPAHRAAADAGDAIAGAIVGGIIGNAIARDQQRRTTTVYRQAAPSKKTYSSGISSAQRAENRSVQHALNYFGFNAGGADGVLGRNSRAAISGYQAHMGYPATGQLTQYEKDFLLTSHNRVLAGGPTTNQLIAANPMGPKGLLITYRDQLAGGAMAGVVPPATTTVVVNPAVAQPAAPAPVPAAAEPAAPVTEAAVDEGPKMPSFLGEASEASLASHCNAVNLMTNANGGFATLASMSDPAVALNEQFCLARTYAIAQSEQLIGKVQGVSAAEITAQCKQLAPLLKDQVAAMSVNDKEAVVQQVSQFVLSTGMSPAQMVQTAKICLGDGYRVDDLNVALGSALILVVLGEPVYGELLGHHLSQGFGASKRPDLSLAWYQSSADAIARGTTPVFAPGQEGRNELILTAASEINGTGGAPRAMQPQAASSTAMPSFQISQ</sequence>
<feature type="domain" description="Peptidoglycan binding-like" evidence="3">
    <location>
        <begin position="79"/>
        <end position="123"/>
    </location>
</feature>
<dbReference type="InterPro" id="IPR002477">
    <property type="entry name" value="Peptidoglycan-bd-like"/>
</dbReference>
<keyword evidence="5" id="KW-1185">Reference proteome</keyword>
<dbReference type="SUPFAM" id="SSF47090">
    <property type="entry name" value="PGBD-like"/>
    <property type="match status" value="1"/>
</dbReference>
<evidence type="ECO:0000256" key="2">
    <source>
        <dbReference type="SAM" id="SignalP"/>
    </source>
</evidence>
<evidence type="ECO:0000256" key="1">
    <source>
        <dbReference type="SAM" id="MobiDB-lite"/>
    </source>
</evidence>
<dbReference type="Pfam" id="PF01471">
    <property type="entry name" value="PG_binding_1"/>
    <property type="match status" value="1"/>
</dbReference>
<dbReference type="AlphaFoldDB" id="A0A239FN11"/>
<organism evidence="4 5">
    <name type="scientific">Tropicimonas sediminicola</name>
    <dbReference type="NCBI Taxonomy" id="1031541"/>
    <lineage>
        <taxon>Bacteria</taxon>
        <taxon>Pseudomonadati</taxon>
        <taxon>Pseudomonadota</taxon>
        <taxon>Alphaproteobacteria</taxon>
        <taxon>Rhodobacterales</taxon>
        <taxon>Roseobacteraceae</taxon>
        <taxon>Tropicimonas</taxon>
    </lineage>
</organism>
<feature type="chain" id="PRO_5012760229" evidence="2">
    <location>
        <begin position="23"/>
        <end position="454"/>
    </location>
</feature>
<accession>A0A239FN11</accession>
<proteinExistence type="predicted"/>
<dbReference type="EMBL" id="FZOY01000002">
    <property type="protein sequence ID" value="SNS57324.1"/>
    <property type="molecule type" value="Genomic_DNA"/>
</dbReference>
<feature type="compositionally biased region" description="Polar residues" evidence="1">
    <location>
        <begin position="440"/>
        <end position="454"/>
    </location>
</feature>
<dbReference type="Gene3D" id="1.10.101.10">
    <property type="entry name" value="PGBD-like superfamily/PGBD"/>
    <property type="match status" value="1"/>
</dbReference>
<name>A0A239FN11_9RHOB</name>
<dbReference type="InterPro" id="IPR036365">
    <property type="entry name" value="PGBD-like_sf"/>
</dbReference>